<sequence>MWSAVNNGPTGTTAPCTNLCPTGTNETATGRRGPTTLERNPMYNDDDTWNRIAEANAAAGIDTDWSVAERDQTEALADDLNRELERFPVVHAWRNKSGSQLQFWCRFCKSHHFHGRHGGNPDTRGPGAGSVLPVRLWKRYIKKFDDCTFRFGRGFCTCPAGCADGHRAPHCSNRQGDYYTRGYILHEVEPNDYRATSRKPPSPDSGNDAPWRFGSNSGPSSP</sequence>
<evidence type="ECO:0000313" key="3">
    <source>
        <dbReference type="Proteomes" id="UP000254978"/>
    </source>
</evidence>
<evidence type="ECO:0000256" key="1">
    <source>
        <dbReference type="SAM" id="MobiDB-lite"/>
    </source>
</evidence>
<feature type="region of interest" description="Disordered" evidence="1">
    <location>
        <begin position="192"/>
        <end position="222"/>
    </location>
</feature>
<gene>
    <name evidence="2" type="ORF">NCTC10821_02324</name>
</gene>
<accession>A0A378TG12</accession>
<keyword evidence="3" id="KW-1185">Reference proteome</keyword>
<reference evidence="2 3" key="1">
    <citation type="submission" date="2018-06" db="EMBL/GenBank/DDBJ databases">
        <authorList>
            <consortium name="Pathogen Informatics"/>
            <person name="Doyle S."/>
        </authorList>
    </citation>
    <scope>NUCLEOTIDE SEQUENCE [LARGE SCALE GENOMIC DNA]</scope>
    <source>
        <strain evidence="2 3">NCTC10821</strain>
    </source>
</reference>
<organism evidence="2 3">
    <name type="scientific">Mycolicibacterium tokaiense</name>
    <dbReference type="NCBI Taxonomy" id="39695"/>
    <lineage>
        <taxon>Bacteria</taxon>
        <taxon>Bacillati</taxon>
        <taxon>Actinomycetota</taxon>
        <taxon>Actinomycetes</taxon>
        <taxon>Mycobacteriales</taxon>
        <taxon>Mycobacteriaceae</taxon>
        <taxon>Mycolicibacterium</taxon>
    </lineage>
</organism>
<dbReference type="EMBL" id="UGQT01000001">
    <property type="protein sequence ID" value="STZ58805.1"/>
    <property type="molecule type" value="Genomic_DNA"/>
</dbReference>
<dbReference type="AlphaFoldDB" id="A0A378TG12"/>
<feature type="compositionally biased region" description="Polar residues" evidence="1">
    <location>
        <begin position="1"/>
        <end position="28"/>
    </location>
</feature>
<evidence type="ECO:0000313" key="2">
    <source>
        <dbReference type="EMBL" id="STZ58805.1"/>
    </source>
</evidence>
<feature type="region of interest" description="Disordered" evidence="1">
    <location>
        <begin position="1"/>
        <end position="34"/>
    </location>
</feature>
<name>A0A378TG12_9MYCO</name>
<dbReference type="Proteomes" id="UP000254978">
    <property type="component" value="Unassembled WGS sequence"/>
</dbReference>
<proteinExistence type="predicted"/>
<protein>
    <submittedName>
        <fullName evidence="2">Uncharacterized protein</fullName>
    </submittedName>
</protein>